<accession>A0A6A6P700</accession>
<feature type="region of interest" description="Disordered" evidence="4">
    <location>
        <begin position="274"/>
        <end position="375"/>
    </location>
</feature>
<evidence type="ECO:0000313" key="5">
    <source>
        <dbReference type="EMBL" id="KAF2459776.1"/>
    </source>
</evidence>
<dbReference type="Pfam" id="PF01876">
    <property type="entry name" value="RNase_P_p30"/>
    <property type="match status" value="1"/>
</dbReference>
<dbReference type="GO" id="GO:0005655">
    <property type="term" value="C:nucleolar ribonuclease P complex"/>
    <property type="evidence" value="ECO:0007669"/>
    <property type="project" value="TreeGrafter"/>
</dbReference>
<dbReference type="Gene3D" id="3.20.20.140">
    <property type="entry name" value="Metal-dependent hydrolases"/>
    <property type="match status" value="1"/>
</dbReference>
<dbReference type="GO" id="GO:0003723">
    <property type="term" value="F:RNA binding"/>
    <property type="evidence" value="ECO:0007669"/>
    <property type="project" value="TreeGrafter"/>
</dbReference>
<dbReference type="GO" id="GO:0008033">
    <property type="term" value="P:tRNA processing"/>
    <property type="evidence" value="ECO:0007669"/>
    <property type="project" value="UniProtKB-KW"/>
</dbReference>
<dbReference type="PANTHER" id="PTHR13031">
    <property type="entry name" value="RIBONUCLEASE P SUBUNIT P30"/>
    <property type="match status" value="1"/>
</dbReference>
<dbReference type="PANTHER" id="PTHR13031:SF0">
    <property type="entry name" value="RIBONUCLEASE P PROTEIN SUBUNIT P30"/>
    <property type="match status" value="1"/>
</dbReference>
<dbReference type="AlphaFoldDB" id="A0A6A6P700"/>
<dbReference type="OrthoDB" id="17948at2759"/>
<dbReference type="InterPro" id="IPR002738">
    <property type="entry name" value="RNase_P_p30"/>
</dbReference>
<comment type="similarity">
    <text evidence="2">Belongs to the eukaryotic/archaeal RNase P protein component 3 family.</text>
</comment>
<comment type="subcellular location">
    <subcellularLocation>
        <location evidence="1">Nucleus</location>
    </subcellularLocation>
</comment>
<evidence type="ECO:0000256" key="3">
    <source>
        <dbReference type="ARBA" id="ARBA00022694"/>
    </source>
</evidence>
<keyword evidence="6" id="KW-1185">Reference proteome</keyword>
<feature type="compositionally biased region" description="Basic and acidic residues" evidence="4">
    <location>
        <begin position="180"/>
        <end position="191"/>
    </location>
</feature>
<proteinExistence type="inferred from homology"/>
<gene>
    <name evidence="5" type="ORF">BDY21DRAFT_336446</name>
</gene>
<feature type="compositionally biased region" description="Gly residues" evidence="4">
    <location>
        <begin position="192"/>
        <end position="204"/>
    </location>
</feature>
<name>A0A6A6P700_9PEZI</name>
<feature type="compositionally biased region" description="Polar residues" evidence="4">
    <location>
        <begin position="274"/>
        <end position="285"/>
    </location>
</feature>
<dbReference type="SUPFAM" id="SSF89550">
    <property type="entry name" value="PHP domain-like"/>
    <property type="match status" value="1"/>
</dbReference>
<evidence type="ECO:0000313" key="6">
    <source>
        <dbReference type="Proteomes" id="UP000799766"/>
    </source>
</evidence>
<protein>
    <submittedName>
        <fullName evidence="5">RNase P subunit p30-domain-containing protein</fullName>
    </submittedName>
</protein>
<keyword evidence="3" id="KW-0819">tRNA processing</keyword>
<dbReference type="EMBL" id="MU001674">
    <property type="protein sequence ID" value="KAF2459776.1"/>
    <property type="molecule type" value="Genomic_DNA"/>
</dbReference>
<reference evidence="5" key="1">
    <citation type="journal article" date="2020" name="Stud. Mycol.">
        <title>101 Dothideomycetes genomes: a test case for predicting lifestyles and emergence of pathogens.</title>
        <authorList>
            <person name="Haridas S."/>
            <person name="Albert R."/>
            <person name="Binder M."/>
            <person name="Bloem J."/>
            <person name="Labutti K."/>
            <person name="Salamov A."/>
            <person name="Andreopoulos B."/>
            <person name="Baker S."/>
            <person name="Barry K."/>
            <person name="Bills G."/>
            <person name="Bluhm B."/>
            <person name="Cannon C."/>
            <person name="Castanera R."/>
            <person name="Culley D."/>
            <person name="Daum C."/>
            <person name="Ezra D."/>
            <person name="Gonzalez J."/>
            <person name="Henrissat B."/>
            <person name="Kuo A."/>
            <person name="Liang C."/>
            <person name="Lipzen A."/>
            <person name="Lutzoni F."/>
            <person name="Magnuson J."/>
            <person name="Mondo S."/>
            <person name="Nolan M."/>
            <person name="Ohm R."/>
            <person name="Pangilinan J."/>
            <person name="Park H.-J."/>
            <person name="Ramirez L."/>
            <person name="Alfaro M."/>
            <person name="Sun H."/>
            <person name="Tritt A."/>
            <person name="Yoshinaga Y."/>
            <person name="Zwiers L.-H."/>
            <person name="Turgeon B."/>
            <person name="Goodwin S."/>
            <person name="Spatafora J."/>
            <person name="Crous P."/>
            <person name="Grigoriev I."/>
        </authorList>
    </citation>
    <scope>NUCLEOTIDE SEQUENCE</scope>
    <source>
        <strain evidence="5">ATCC 16933</strain>
    </source>
</reference>
<evidence type="ECO:0000256" key="4">
    <source>
        <dbReference type="SAM" id="MobiDB-lite"/>
    </source>
</evidence>
<dbReference type="InterPro" id="IPR016195">
    <property type="entry name" value="Pol/histidinol_Pase-like"/>
</dbReference>
<sequence>MGNLFYDLNIPWRPGDPELPRTLAFLHELGYNVVALNHTISGKLPADLSCPIPSPLPFVTPPKLTILRRCTLVLTSPSTNARLAALAAAYDVLAIRPSDERTLQLACTSLPPGAVDLVSVDLAQRMTFHLSAKHTLLAAARDRGLRFEICYAAGIVGDAPARQNVIRNATALVRASARGWEPKRPRREGGKGGKGGSGGPGGRGVIVSSEARDAVAVRAPWDVVNLAEGVWGMGGGRGRDAISEEARKVVAGAAIKRRGYRGVIDVIDGGEAQTKSADKTGTQPQRSEKRKAVEENTNEGPMDNTDRAPPVSKRELKRRQKKARMGEEQQVEQQLQQIDKQVKTAVHGAALSSAPDAGTEPGEESQVDVTMQDIK</sequence>
<organism evidence="5 6">
    <name type="scientific">Lineolata rhizophorae</name>
    <dbReference type="NCBI Taxonomy" id="578093"/>
    <lineage>
        <taxon>Eukaryota</taxon>
        <taxon>Fungi</taxon>
        <taxon>Dikarya</taxon>
        <taxon>Ascomycota</taxon>
        <taxon>Pezizomycotina</taxon>
        <taxon>Dothideomycetes</taxon>
        <taxon>Dothideomycetes incertae sedis</taxon>
        <taxon>Lineolatales</taxon>
        <taxon>Lineolataceae</taxon>
        <taxon>Lineolata</taxon>
    </lineage>
</organism>
<feature type="region of interest" description="Disordered" evidence="4">
    <location>
        <begin position="177"/>
        <end position="206"/>
    </location>
</feature>
<dbReference type="Proteomes" id="UP000799766">
    <property type="component" value="Unassembled WGS sequence"/>
</dbReference>
<evidence type="ECO:0000256" key="1">
    <source>
        <dbReference type="ARBA" id="ARBA00004123"/>
    </source>
</evidence>
<evidence type="ECO:0000256" key="2">
    <source>
        <dbReference type="ARBA" id="ARBA00007331"/>
    </source>
</evidence>